<dbReference type="AlphaFoldDB" id="A0A3B4BFK1"/>
<feature type="signal peptide" evidence="6">
    <location>
        <begin position="1"/>
        <end position="25"/>
    </location>
</feature>
<feature type="compositionally biased region" description="Low complexity" evidence="5">
    <location>
        <begin position="87"/>
        <end position="96"/>
    </location>
</feature>
<dbReference type="InterPro" id="IPR050392">
    <property type="entry name" value="Collagen/C1q_domain"/>
</dbReference>
<evidence type="ECO:0000313" key="8">
    <source>
        <dbReference type="Ensembl" id="ENSPMGP00000027209.1"/>
    </source>
</evidence>
<dbReference type="PROSITE" id="PS50871">
    <property type="entry name" value="C1Q"/>
    <property type="match status" value="1"/>
</dbReference>
<evidence type="ECO:0000256" key="1">
    <source>
        <dbReference type="ARBA" id="ARBA00004498"/>
    </source>
</evidence>
<dbReference type="PRINTS" id="PR00007">
    <property type="entry name" value="COMPLEMNTC1Q"/>
</dbReference>
<evidence type="ECO:0000313" key="9">
    <source>
        <dbReference type="Proteomes" id="UP000261520"/>
    </source>
</evidence>
<keyword evidence="3" id="KW-0272">Extracellular matrix</keyword>
<dbReference type="InterPro" id="IPR001073">
    <property type="entry name" value="C1q_dom"/>
</dbReference>
<protein>
    <recommendedName>
        <fullName evidence="7">C1q domain-containing protein</fullName>
    </recommendedName>
</protein>
<evidence type="ECO:0000256" key="3">
    <source>
        <dbReference type="ARBA" id="ARBA00022530"/>
    </source>
</evidence>
<feature type="chain" id="PRO_5017469510" description="C1q domain-containing protein" evidence="6">
    <location>
        <begin position="26"/>
        <end position="300"/>
    </location>
</feature>
<feature type="domain" description="C1q" evidence="7">
    <location>
        <begin position="140"/>
        <end position="273"/>
    </location>
</feature>
<dbReference type="InterPro" id="IPR008160">
    <property type="entry name" value="Collagen"/>
</dbReference>
<dbReference type="PANTHER" id="PTHR15427:SF54">
    <property type="entry name" value="C1Q DOMAIN-CONTAINING PROTEIN"/>
    <property type="match status" value="1"/>
</dbReference>
<evidence type="ECO:0000259" key="7">
    <source>
        <dbReference type="PROSITE" id="PS50871"/>
    </source>
</evidence>
<dbReference type="Ensembl" id="ENSPMGT00000028986.1">
    <property type="protein sequence ID" value="ENSPMGP00000027209.1"/>
    <property type="gene ID" value="ENSPMGG00000021960.1"/>
</dbReference>
<feature type="compositionally biased region" description="Basic and acidic residues" evidence="5">
    <location>
        <begin position="75"/>
        <end position="86"/>
    </location>
</feature>
<accession>A0A3B4BFK1</accession>
<evidence type="ECO:0000256" key="5">
    <source>
        <dbReference type="SAM" id="MobiDB-lite"/>
    </source>
</evidence>
<keyword evidence="9" id="KW-1185">Reference proteome</keyword>
<reference evidence="8" key="1">
    <citation type="submission" date="2025-08" db="UniProtKB">
        <authorList>
            <consortium name="Ensembl"/>
        </authorList>
    </citation>
    <scope>IDENTIFICATION</scope>
</reference>
<name>A0A3B4BFK1_9GOBI</name>
<evidence type="ECO:0000256" key="6">
    <source>
        <dbReference type="SAM" id="SignalP"/>
    </source>
</evidence>
<comment type="subcellular location">
    <subcellularLocation>
        <location evidence="1">Secreted</location>
        <location evidence="1">Extracellular space</location>
        <location evidence="1">Extracellular matrix</location>
    </subcellularLocation>
</comment>
<evidence type="ECO:0000256" key="2">
    <source>
        <dbReference type="ARBA" id="ARBA00022525"/>
    </source>
</evidence>
<dbReference type="PANTHER" id="PTHR15427">
    <property type="entry name" value="EMILIN ELASTIN MICROFIBRIL INTERFACE-LOCATED PROTEIN ELASTIN MICROFIBRIL INTERFACER"/>
    <property type="match status" value="1"/>
</dbReference>
<organism evidence="8 9">
    <name type="scientific">Periophthalmus magnuspinnatus</name>
    <dbReference type="NCBI Taxonomy" id="409849"/>
    <lineage>
        <taxon>Eukaryota</taxon>
        <taxon>Metazoa</taxon>
        <taxon>Chordata</taxon>
        <taxon>Craniata</taxon>
        <taxon>Vertebrata</taxon>
        <taxon>Euteleostomi</taxon>
        <taxon>Actinopterygii</taxon>
        <taxon>Neopterygii</taxon>
        <taxon>Teleostei</taxon>
        <taxon>Neoteleostei</taxon>
        <taxon>Acanthomorphata</taxon>
        <taxon>Gobiaria</taxon>
        <taxon>Gobiiformes</taxon>
        <taxon>Gobioidei</taxon>
        <taxon>Gobiidae</taxon>
        <taxon>Oxudercinae</taxon>
        <taxon>Periophthalmus</taxon>
    </lineage>
</organism>
<sequence length="300" mass="31733">CLLQMLLRLLGLMVLCVLWEMGDHGDSGPAGPLGPQGVPGSCLCEVVFGLPGVQGSPGPAGARGLPGSTGSKGMPGDKGDKGDRGLNGRNGLIGLKDGQKGQMGEKGELGDVGVQGSQGDIGHKGEQGDMGIPGMPGPCSLAIQSAFSVALATPFPVPDRPVKFSKIICNVQSHYNPLLGIYTAPVDGTYVFTFNAIVKDKKLVVGLFHNFEAVMKMTKTTDTTTVSQEVMLHLTARDMVWVQVKDSNSNGMFAGIEMASTFSGWLLHPDTCDFSEIREIGLSRRYSIELLLHMSESEKP</sequence>
<feature type="region of interest" description="Disordered" evidence="5">
    <location>
        <begin position="55"/>
        <end position="100"/>
    </location>
</feature>
<proteinExistence type="predicted"/>
<dbReference type="Gene3D" id="2.60.120.40">
    <property type="match status" value="1"/>
</dbReference>
<reference evidence="8" key="2">
    <citation type="submission" date="2025-09" db="UniProtKB">
        <authorList>
            <consortium name="Ensembl"/>
        </authorList>
    </citation>
    <scope>IDENTIFICATION</scope>
</reference>
<dbReference type="Pfam" id="PF01391">
    <property type="entry name" value="Collagen"/>
    <property type="match status" value="1"/>
</dbReference>
<dbReference type="SUPFAM" id="SSF49842">
    <property type="entry name" value="TNF-like"/>
    <property type="match status" value="1"/>
</dbReference>
<keyword evidence="2" id="KW-0964">Secreted</keyword>
<dbReference type="Pfam" id="PF00386">
    <property type="entry name" value="C1q"/>
    <property type="match status" value="1"/>
</dbReference>
<keyword evidence="4 6" id="KW-0732">Signal</keyword>
<dbReference type="InterPro" id="IPR008983">
    <property type="entry name" value="Tumour_necrosis_fac-like_dom"/>
</dbReference>
<dbReference type="STRING" id="409849.ENSPMGP00000027209"/>
<dbReference type="SMART" id="SM00110">
    <property type="entry name" value="C1Q"/>
    <property type="match status" value="1"/>
</dbReference>
<evidence type="ECO:0000256" key="4">
    <source>
        <dbReference type="ARBA" id="ARBA00022729"/>
    </source>
</evidence>
<dbReference type="Proteomes" id="UP000261520">
    <property type="component" value="Unplaced"/>
</dbReference>